<keyword evidence="4" id="KW-1185">Reference proteome</keyword>
<feature type="compositionally biased region" description="Basic and acidic residues" evidence="2">
    <location>
        <begin position="83"/>
        <end position="92"/>
    </location>
</feature>
<dbReference type="EMBL" id="GG662556">
    <property type="protein sequence ID" value="EAS01803.2"/>
    <property type="molecule type" value="Genomic_DNA"/>
</dbReference>
<keyword evidence="1" id="KW-0175">Coiled coil</keyword>
<evidence type="ECO:0000256" key="2">
    <source>
        <dbReference type="SAM" id="MobiDB-lite"/>
    </source>
</evidence>
<evidence type="ECO:0000313" key="3">
    <source>
        <dbReference type="EMBL" id="EAS01803.2"/>
    </source>
</evidence>
<accession>I7M302</accession>
<reference evidence="4" key="1">
    <citation type="journal article" date="2006" name="PLoS Biol.">
        <title>Macronuclear genome sequence of the ciliate Tetrahymena thermophila, a model eukaryote.</title>
        <authorList>
            <person name="Eisen J.A."/>
            <person name="Coyne R.S."/>
            <person name="Wu M."/>
            <person name="Wu D."/>
            <person name="Thiagarajan M."/>
            <person name="Wortman J.R."/>
            <person name="Badger J.H."/>
            <person name="Ren Q."/>
            <person name="Amedeo P."/>
            <person name="Jones K.M."/>
            <person name="Tallon L.J."/>
            <person name="Delcher A.L."/>
            <person name="Salzberg S.L."/>
            <person name="Silva J.C."/>
            <person name="Haas B.J."/>
            <person name="Majoros W.H."/>
            <person name="Farzad M."/>
            <person name="Carlton J.M."/>
            <person name="Smith R.K. Jr."/>
            <person name="Garg J."/>
            <person name="Pearlman R.E."/>
            <person name="Karrer K.M."/>
            <person name="Sun L."/>
            <person name="Manning G."/>
            <person name="Elde N.C."/>
            <person name="Turkewitz A.P."/>
            <person name="Asai D.J."/>
            <person name="Wilkes D.E."/>
            <person name="Wang Y."/>
            <person name="Cai H."/>
            <person name="Collins K."/>
            <person name="Stewart B.A."/>
            <person name="Lee S.R."/>
            <person name="Wilamowska K."/>
            <person name="Weinberg Z."/>
            <person name="Ruzzo W.L."/>
            <person name="Wloga D."/>
            <person name="Gaertig J."/>
            <person name="Frankel J."/>
            <person name="Tsao C.-C."/>
            <person name="Gorovsky M.A."/>
            <person name="Keeling P.J."/>
            <person name="Waller R.F."/>
            <person name="Patron N.J."/>
            <person name="Cherry J.M."/>
            <person name="Stover N.A."/>
            <person name="Krieger C.J."/>
            <person name="del Toro C."/>
            <person name="Ryder H.F."/>
            <person name="Williamson S.C."/>
            <person name="Barbeau R.A."/>
            <person name="Hamilton E.P."/>
            <person name="Orias E."/>
        </authorList>
    </citation>
    <scope>NUCLEOTIDE SEQUENCE [LARGE SCALE GENOMIC DNA]</scope>
    <source>
        <strain evidence="4">SB210</strain>
    </source>
</reference>
<feature type="region of interest" description="Disordered" evidence="2">
    <location>
        <begin position="278"/>
        <end position="305"/>
    </location>
</feature>
<protein>
    <submittedName>
        <fullName evidence="3">Uncharacterized protein</fullName>
    </submittedName>
</protein>
<dbReference type="AlphaFoldDB" id="I7M302"/>
<dbReference type="GeneID" id="7842561"/>
<organism evidence="3 4">
    <name type="scientific">Tetrahymena thermophila (strain SB210)</name>
    <dbReference type="NCBI Taxonomy" id="312017"/>
    <lineage>
        <taxon>Eukaryota</taxon>
        <taxon>Sar</taxon>
        <taxon>Alveolata</taxon>
        <taxon>Ciliophora</taxon>
        <taxon>Intramacronucleata</taxon>
        <taxon>Oligohymenophorea</taxon>
        <taxon>Hymenostomatida</taxon>
        <taxon>Tetrahymenina</taxon>
        <taxon>Tetrahymenidae</taxon>
        <taxon>Tetrahymena</taxon>
    </lineage>
</organism>
<evidence type="ECO:0000313" key="4">
    <source>
        <dbReference type="Proteomes" id="UP000009168"/>
    </source>
</evidence>
<feature type="compositionally biased region" description="Low complexity" evidence="2">
    <location>
        <begin position="293"/>
        <end position="305"/>
    </location>
</feature>
<proteinExistence type="predicted"/>
<feature type="region of interest" description="Disordered" evidence="2">
    <location>
        <begin position="65"/>
        <end position="94"/>
    </location>
</feature>
<feature type="compositionally biased region" description="Polar residues" evidence="2">
    <location>
        <begin position="398"/>
        <end position="418"/>
    </location>
</feature>
<dbReference type="KEGG" id="tet:TTHERM_00564490"/>
<feature type="compositionally biased region" description="Polar residues" evidence="2">
    <location>
        <begin position="280"/>
        <end position="292"/>
    </location>
</feature>
<evidence type="ECO:0000256" key="1">
    <source>
        <dbReference type="SAM" id="Coils"/>
    </source>
</evidence>
<dbReference type="RefSeq" id="XP_001022048.2">
    <property type="nucleotide sequence ID" value="XM_001022048.2"/>
</dbReference>
<name>I7M302_TETTS</name>
<dbReference type="Proteomes" id="UP000009168">
    <property type="component" value="Unassembled WGS sequence"/>
</dbReference>
<feature type="region of interest" description="Disordered" evidence="2">
    <location>
        <begin position="398"/>
        <end position="425"/>
    </location>
</feature>
<sequence>MKTQRMDSPQAYLLAFQNQQVDYRNRSKSQYSDFSNKNQVKPINQKFLVDYSPYDICIPNNNIASQQQRSSSMQNSSQYLQETSDKTQRDQDSDGSFSGLIKYLENQKCFEYSKQVKCLLNNMNKLKEENLKLKKRQLDVISLLSSANSYQSPFREKSQNQVSQKPILSSPKNLVDDNEESNSKGYYKKDSLSKNLFQTFDSASQISPIQNHYIKSPESCLSIPFSQSSIEKEIKKENICQPYLYDLQQQPNQIITQFTNIQNNVQKQQNKNDQLKQQNYSNNQNGLNKQSFQNKSQPQQTNKNQQKQILQVKIQNQKKDTSQYKQVSDIISQSQYNSYFQTNDASNDIGRKTATFLDSIIIQPTQANKTANLKNNHKKTVIKPYNRLKDSLKLQKNTYCKSNSPQRSRKNNNTQNKSQPRKNFV</sequence>
<gene>
    <name evidence="3" type="ORF">TTHERM_00564490</name>
</gene>
<feature type="compositionally biased region" description="Low complexity" evidence="2">
    <location>
        <begin position="65"/>
        <end position="81"/>
    </location>
</feature>
<feature type="compositionally biased region" description="Polar residues" evidence="2">
    <location>
        <begin position="159"/>
        <end position="172"/>
    </location>
</feature>
<dbReference type="InParanoid" id="I7M302"/>
<feature type="coiled-coil region" evidence="1">
    <location>
        <begin position="109"/>
        <end position="136"/>
    </location>
</feature>
<feature type="region of interest" description="Disordered" evidence="2">
    <location>
        <begin position="152"/>
        <end position="186"/>
    </location>
</feature>